<keyword evidence="3" id="KW-1185">Reference proteome</keyword>
<dbReference type="STRING" id="1122198.SAMN02745729_11295"/>
<dbReference type="CDD" id="cd24049">
    <property type="entry name" value="ASKHA_NBD_PilM"/>
    <property type="match status" value="1"/>
</dbReference>
<evidence type="ECO:0000313" key="3">
    <source>
        <dbReference type="Proteomes" id="UP000242469"/>
    </source>
</evidence>
<dbReference type="SUPFAM" id="SSF53067">
    <property type="entry name" value="Actin-like ATPase domain"/>
    <property type="match status" value="2"/>
</dbReference>
<dbReference type="GO" id="GO:0051301">
    <property type="term" value="P:cell division"/>
    <property type="evidence" value="ECO:0007669"/>
    <property type="project" value="InterPro"/>
</dbReference>
<dbReference type="InterPro" id="IPR003494">
    <property type="entry name" value="SHS2_FtsA"/>
</dbReference>
<dbReference type="InterPro" id="IPR043129">
    <property type="entry name" value="ATPase_NBD"/>
</dbReference>
<dbReference type="RefSeq" id="WP_091827234.1">
    <property type="nucleotide sequence ID" value="NZ_FNRJ01000012.1"/>
</dbReference>
<protein>
    <submittedName>
        <fullName evidence="2">Type IV pilus assembly protein PilM</fullName>
    </submittedName>
</protein>
<sequence length="353" mass="37866">MLSIFKKKVAGWVGVDIGSSSVKLVALTKHGQSYQIEGYAIVSLPPASVVDGNVEVVADVSDAIERAVKLCGVKLSHAVTSVPASAVITKKIEVSKAFSGLELEDQVRVEADQFIPYPLNEVALDFEATGDADNSPGLQEVLLVACRKKDVDSREDAISGAGLSCEIVDIDTYAVERVLPFLESTPADGQITGVIDIGAATLTLNVFRGDRIIYNREQAFGGNDLVNLIHQVKGLGLTEVERLLATDELDQESKESLIEPFKSTVAQQVSRALQFFYSSGARAGQIGKLYLAGGTSRIESLAEAVEQETGLPTRVANPFEQMGIVSKVNPLRLEKDAPRLFKACGLALRSFDV</sequence>
<accession>A0A1H4FRZ9</accession>
<dbReference type="Proteomes" id="UP000242469">
    <property type="component" value="Unassembled WGS sequence"/>
</dbReference>
<dbReference type="AlphaFoldDB" id="A0A1H4FRZ9"/>
<evidence type="ECO:0000313" key="2">
    <source>
        <dbReference type="EMBL" id="SEB00153.1"/>
    </source>
</evidence>
<feature type="domain" description="SHS2" evidence="1">
    <location>
        <begin position="12"/>
        <end position="179"/>
    </location>
</feature>
<dbReference type="NCBIfam" id="TIGR01175">
    <property type="entry name" value="pilM"/>
    <property type="match status" value="1"/>
</dbReference>
<dbReference type="Pfam" id="PF11104">
    <property type="entry name" value="PilM_2"/>
    <property type="match status" value="1"/>
</dbReference>
<dbReference type="OrthoDB" id="9773403at2"/>
<dbReference type="Gene3D" id="3.30.1490.300">
    <property type="match status" value="1"/>
</dbReference>
<organism evidence="2 3">
    <name type="scientific">Marinobacterium iners DSM 11526</name>
    <dbReference type="NCBI Taxonomy" id="1122198"/>
    <lineage>
        <taxon>Bacteria</taxon>
        <taxon>Pseudomonadati</taxon>
        <taxon>Pseudomonadota</taxon>
        <taxon>Gammaproteobacteria</taxon>
        <taxon>Oceanospirillales</taxon>
        <taxon>Oceanospirillaceae</taxon>
        <taxon>Marinobacterium</taxon>
    </lineage>
</organism>
<dbReference type="EMBL" id="FNRJ01000012">
    <property type="protein sequence ID" value="SEB00153.1"/>
    <property type="molecule type" value="Genomic_DNA"/>
</dbReference>
<gene>
    <name evidence="2" type="ORF">SAMN02745729_11295</name>
</gene>
<proteinExistence type="predicted"/>
<reference evidence="3" key="1">
    <citation type="submission" date="2016-10" db="EMBL/GenBank/DDBJ databases">
        <authorList>
            <person name="Varghese N."/>
            <person name="Submissions S."/>
        </authorList>
    </citation>
    <scope>NUCLEOTIDE SEQUENCE [LARGE SCALE GENOMIC DNA]</scope>
    <source>
        <strain evidence="3">DSM 11526</strain>
    </source>
</reference>
<dbReference type="PANTHER" id="PTHR32432">
    <property type="entry name" value="CELL DIVISION PROTEIN FTSA-RELATED"/>
    <property type="match status" value="1"/>
</dbReference>
<evidence type="ECO:0000259" key="1">
    <source>
        <dbReference type="SMART" id="SM00842"/>
    </source>
</evidence>
<dbReference type="PIRSF" id="PIRSF019169">
    <property type="entry name" value="PilM"/>
    <property type="match status" value="1"/>
</dbReference>
<dbReference type="InterPro" id="IPR050696">
    <property type="entry name" value="FtsA/MreB"/>
</dbReference>
<dbReference type="PANTHER" id="PTHR32432:SF3">
    <property type="entry name" value="ETHANOLAMINE UTILIZATION PROTEIN EUTJ"/>
    <property type="match status" value="1"/>
</dbReference>
<dbReference type="InterPro" id="IPR005883">
    <property type="entry name" value="PilM"/>
</dbReference>
<dbReference type="Gene3D" id="3.30.420.40">
    <property type="match status" value="2"/>
</dbReference>
<dbReference type="SMART" id="SM00842">
    <property type="entry name" value="FtsA"/>
    <property type="match status" value="1"/>
</dbReference>
<name>A0A1H4FRZ9_9GAMM</name>